<name>A0A7J7KVS9_9MAGN</name>
<organism evidence="3 4">
    <name type="scientific">Kingdonia uniflora</name>
    <dbReference type="NCBI Taxonomy" id="39325"/>
    <lineage>
        <taxon>Eukaryota</taxon>
        <taxon>Viridiplantae</taxon>
        <taxon>Streptophyta</taxon>
        <taxon>Embryophyta</taxon>
        <taxon>Tracheophyta</taxon>
        <taxon>Spermatophyta</taxon>
        <taxon>Magnoliopsida</taxon>
        <taxon>Ranunculales</taxon>
        <taxon>Circaeasteraceae</taxon>
        <taxon>Kingdonia</taxon>
    </lineage>
</organism>
<feature type="compositionally biased region" description="Polar residues" evidence="1">
    <location>
        <begin position="52"/>
        <end position="67"/>
    </location>
</feature>
<evidence type="ECO:0000259" key="2">
    <source>
        <dbReference type="Pfam" id="PF00270"/>
    </source>
</evidence>
<evidence type="ECO:0000313" key="3">
    <source>
        <dbReference type="EMBL" id="KAF6134437.1"/>
    </source>
</evidence>
<dbReference type="Pfam" id="PF00270">
    <property type="entry name" value="DEAD"/>
    <property type="match status" value="1"/>
</dbReference>
<sequence>MESVSEDVVNGEVSVGIQITKEEEKGAVITAVEAVPIVSSSTTTTTDASESHLSQTREGCSGQSKTGTGKTVAFLLPAIEATSDLRPVCDKKNTPINVLVVCQHGNLQVKLPQRLRNV</sequence>
<evidence type="ECO:0000256" key="1">
    <source>
        <dbReference type="SAM" id="MobiDB-lite"/>
    </source>
</evidence>
<feature type="domain" description="DEAD/DEAH-box helicase" evidence="2">
    <location>
        <begin position="58"/>
        <end position="103"/>
    </location>
</feature>
<gene>
    <name evidence="3" type="ORF">GIB67_020300</name>
</gene>
<reference evidence="3 4" key="1">
    <citation type="journal article" date="2020" name="IScience">
        <title>Genome Sequencing of the Endangered Kingdonia uniflora (Circaeasteraceae, Ranunculales) Reveals Potential Mechanisms of Evolutionary Specialization.</title>
        <authorList>
            <person name="Sun Y."/>
            <person name="Deng T."/>
            <person name="Zhang A."/>
            <person name="Moore M.J."/>
            <person name="Landis J.B."/>
            <person name="Lin N."/>
            <person name="Zhang H."/>
            <person name="Zhang X."/>
            <person name="Huang J."/>
            <person name="Zhang X."/>
            <person name="Sun H."/>
            <person name="Wang H."/>
        </authorList>
    </citation>
    <scope>NUCLEOTIDE SEQUENCE [LARGE SCALE GENOMIC DNA]</scope>
    <source>
        <strain evidence="3">TB1705</strain>
        <tissue evidence="3">Leaf</tissue>
    </source>
</reference>
<proteinExistence type="predicted"/>
<dbReference type="Gene3D" id="3.40.50.300">
    <property type="entry name" value="P-loop containing nucleotide triphosphate hydrolases"/>
    <property type="match status" value="1"/>
</dbReference>
<dbReference type="EMBL" id="JACGCM010002841">
    <property type="protein sequence ID" value="KAF6134437.1"/>
    <property type="molecule type" value="Genomic_DNA"/>
</dbReference>
<protein>
    <recommendedName>
        <fullName evidence="2">DEAD/DEAH-box helicase domain-containing protein</fullName>
    </recommendedName>
</protein>
<dbReference type="GO" id="GO:0003676">
    <property type="term" value="F:nucleic acid binding"/>
    <property type="evidence" value="ECO:0007669"/>
    <property type="project" value="InterPro"/>
</dbReference>
<comment type="caution">
    <text evidence="3">The sequence shown here is derived from an EMBL/GenBank/DDBJ whole genome shotgun (WGS) entry which is preliminary data.</text>
</comment>
<dbReference type="InterPro" id="IPR027417">
    <property type="entry name" value="P-loop_NTPase"/>
</dbReference>
<dbReference type="SUPFAM" id="SSF52540">
    <property type="entry name" value="P-loop containing nucleoside triphosphate hydrolases"/>
    <property type="match status" value="1"/>
</dbReference>
<dbReference type="Proteomes" id="UP000541444">
    <property type="component" value="Unassembled WGS sequence"/>
</dbReference>
<dbReference type="AlphaFoldDB" id="A0A7J7KVS9"/>
<accession>A0A7J7KVS9</accession>
<dbReference type="GO" id="GO:0005524">
    <property type="term" value="F:ATP binding"/>
    <property type="evidence" value="ECO:0007669"/>
    <property type="project" value="InterPro"/>
</dbReference>
<keyword evidence="4" id="KW-1185">Reference proteome</keyword>
<feature type="region of interest" description="Disordered" evidence="1">
    <location>
        <begin position="40"/>
        <end position="67"/>
    </location>
</feature>
<dbReference type="InterPro" id="IPR011545">
    <property type="entry name" value="DEAD/DEAH_box_helicase_dom"/>
</dbReference>
<evidence type="ECO:0000313" key="4">
    <source>
        <dbReference type="Proteomes" id="UP000541444"/>
    </source>
</evidence>